<feature type="transmembrane region" description="Helical" evidence="1">
    <location>
        <begin position="220"/>
        <end position="241"/>
    </location>
</feature>
<dbReference type="Proteomes" id="UP000007969">
    <property type="component" value="Chromosome"/>
</dbReference>
<feature type="transmembrane region" description="Helical" evidence="1">
    <location>
        <begin position="60"/>
        <end position="82"/>
    </location>
</feature>
<keyword evidence="1" id="KW-1133">Transmembrane helix</keyword>
<evidence type="ECO:0000256" key="1">
    <source>
        <dbReference type="SAM" id="Phobius"/>
    </source>
</evidence>
<accession>B9DYQ7</accession>
<dbReference type="KEGG" id="ckr:CKR_0331"/>
<protein>
    <submittedName>
        <fullName evidence="2">Uncharacterized protein</fullName>
    </submittedName>
</protein>
<name>B9DYQ7_CLOK1</name>
<proteinExistence type="predicted"/>
<dbReference type="HOGENOM" id="CLU_080089_0_0_9"/>
<feature type="transmembrane region" description="Helical" evidence="1">
    <location>
        <begin position="190"/>
        <end position="208"/>
    </location>
</feature>
<dbReference type="EMBL" id="AP009049">
    <property type="protein sequence ID" value="BAH05382.1"/>
    <property type="molecule type" value="Genomic_DNA"/>
</dbReference>
<feature type="transmembrane region" description="Helical" evidence="1">
    <location>
        <begin position="12"/>
        <end position="40"/>
    </location>
</feature>
<sequence>MTQNQEGYVYKMIFVIQLLVKTCIETVYLMGMITLIGLLLGVLRNNSIRNFQRSFGSRALMVTGVIGVPIHELSHAIFALLFRHKVSRIKLLQKPDAQGVMGYVQHSYNKGSIYQQIGNFFIGIAPIFGGVLSIILLMRITIPQAYEKFAGILIKGLNITVINKSTMEIMMNSYGELIRIIFSVKNFQNIYFYIFLFIAVCISSHISLSIADIKGASRGLAAIFFILLVLNFFNLSQYLASFNFIKYNIIVTGFLLIAVILSVITYLVSLILVTLRRTSLI</sequence>
<keyword evidence="1" id="KW-0472">Membrane</keyword>
<keyword evidence="1" id="KW-0812">Transmembrane</keyword>
<gene>
    <name evidence="2" type="ordered locus">CKR_0331</name>
</gene>
<reference evidence="3" key="1">
    <citation type="submission" date="2005-09" db="EMBL/GenBank/DDBJ databases">
        <title>Complete genome sequence of Clostridium kluyveri and comparative genomics of Clostridia species.</title>
        <authorList>
            <person name="Inui M."/>
            <person name="Nonaka H."/>
            <person name="Shinoda Y."/>
            <person name="Ikenaga Y."/>
            <person name="Abe M."/>
            <person name="Naito K."/>
            <person name="Vertes A.A."/>
            <person name="Yukawa H."/>
        </authorList>
    </citation>
    <scope>NUCLEOTIDE SEQUENCE [LARGE SCALE GENOMIC DNA]</scope>
    <source>
        <strain evidence="3">NBRC 12016</strain>
    </source>
</reference>
<dbReference type="AlphaFoldDB" id="B9DYQ7"/>
<feature type="transmembrane region" description="Helical" evidence="1">
    <location>
        <begin position="247"/>
        <end position="275"/>
    </location>
</feature>
<organism evidence="2 3">
    <name type="scientific">Clostridium kluyveri (strain NBRC 12016)</name>
    <dbReference type="NCBI Taxonomy" id="583346"/>
    <lineage>
        <taxon>Bacteria</taxon>
        <taxon>Bacillati</taxon>
        <taxon>Bacillota</taxon>
        <taxon>Clostridia</taxon>
        <taxon>Eubacteriales</taxon>
        <taxon>Clostridiaceae</taxon>
        <taxon>Clostridium</taxon>
    </lineage>
</organism>
<evidence type="ECO:0000313" key="3">
    <source>
        <dbReference type="Proteomes" id="UP000007969"/>
    </source>
</evidence>
<feature type="transmembrane region" description="Helical" evidence="1">
    <location>
        <begin position="120"/>
        <end position="142"/>
    </location>
</feature>
<evidence type="ECO:0000313" key="2">
    <source>
        <dbReference type="EMBL" id="BAH05382.1"/>
    </source>
</evidence>